<feature type="region of interest" description="Disordered" evidence="1">
    <location>
        <begin position="1"/>
        <end position="30"/>
    </location>
</feature>
<dbReference type="InterPro" id="IPR024747">
    <property type="entry name" value="Pyridox_Oxase-rel"/>
</dbReference>
<accession>D1A3H0</accession>
<name>D1A3H0_THECD</name>
<evidence type="ECO:0000313" key="3">
    <source>
        <dbReference type="Proteomes" id="UP000001918"/>
    </source>
</evidence>
<evidence type="ECO:0000313" key="2">
    <source>
        <dbReference type="EMBL" id="ACY96095.1"/>
    </source>
</evidence>
<feature type="compositionally biased region" description="Pro residues" evidence="1">
    <location>
        <begin position="48"/>
        <end position="57"/>
    </location>
</feature>
<sequence length="201" mass="22161">MSVVRRAGTLSRGRSPLIDRPPRTEPGHMNIDQHWFRDRQEVLEHPGPQDPPAPLPAPGTRHPPGDGGQVASLSPQECLALLRTASIGRIVFTDRALPAIQPVNFALDGEDIIIRTRPGTKLAAATRRAVVAFEADDLDPETGAGWTVTLVGQAEAVRDPGQVVRLLRLPLYPWSPEPLHHFIRIRTHRITGRRVRKNATP</sequence>
<dbReference type="AlphaFoldDB" id="D1A3H0"/>
<dbReference type="STRING" id="471852.Tcur_0498"/>
<dbReference type="EMBL" id="CP001738">
    <property type="protein sequence ID" value="ACY96095.1"/>
    <property type="molecule type" value="Genomic_DNA"/>
</dbReference>
<dbReference type="eggNOG" id="COG3467">
    <property type="taxonomic scope" value="Bacteria"/>
</dbReference>
<proteinExistence type="predicted"/>
<dbReference type="SUPFAM" id="SSF50475">
    <property type="entry name" value="FMN-binding split barrel"/>
    <property type="match status" value="1"/>
</dbReference>
<dbReference type="Gene3D" id="2.30.110.10">
    <property type="entry name" value="Electron Transport, Fmn-binding Protein, Chain A"/>
    <property type="match status" value="1"/>
</dbReference>
<dbReference type="Proteomes" id="UP000001918">
    <property type="component" value="Chromosome"/>
</dbReference>
<organism evidence="2 3">
    <name type="scientific">Thermomonospora curvata (strain ATCC 19995 / DSM 43183 / JCM 3096 / KCTC 9072 / NBRC 15933 / NCIMB 10081 / Henssen B9)</name>
    <dbReference type="NCBI Taxonomy" id="471852"/>
    <lineage>
        <taxon>Bacteria</taxon>
        <taxon>Bacillati</taxon>
        <taxon>Actinomycetota</taxon>
        <taxon>Actinomycetes</taxon>
        <taxon>Streptosporangiales</taxon>
        <taxon>Thermomonosporaceae</taxon>
        <taxon>Thermomonospora</taxon>
    </lineage>
</organism>
<feature type="region of interest" description="Disordered" evidence="1">
    <location>
        <begin position="43"/>
        <end position="72"/>
    </location>
</feature>
<reference evidence="2 3" key="1">
    <citation type="journal article" date="2011" name="Stand. Genomic Sci.">
        <title>Complete genome sequence of Thermomonospora curvata type strain (B9).</title>
        <authorList>
            <person name="Chertkov O."/>
            <person name="Sikorski J."/>
            <person name="Nolan M."/>
            <person name="Lapidus A."/>
            <person name="Lucas S."/>
            <person name="Del Rio T.G."/>
            <person name="Tice H."/>
            <person name="Cheng J.F."/>
            <person name="Goodwin L."/>
            <person name="Pitluck S."/>
            <person name="Liolios K."/>
            <person name="Ivanova N."/>
            <person name="Mavromatis K."/>
            <person name="Mikhailova N."/>
            <person name="Ovchinnikova G."/>
            <person name="Pati A."/>
            <person name="Chen A."/>
            <person name="Palaniappan K."/>
            <person name="Djao O.D."/>
            <person name="Land M."/>
            <person name="Hauser L."/>
            <person name="Chang Y.J."/>
            <person name="Jeffries C.D."/>
            <person name="Brettin T."/>
            <person name="Han C."/>
            <person name="Detter J.C."/>
            <person name="Rohde M."/>
            <person name="Goker M."/>
            <person name="Woyke T."/>
            <person name="Bristow J."/>
            <person name="Eisen J.A."/>
            <person name="Markowitz V."/>
            <person name="Hugenholtz P."/>
            <person name="Klenk H.P."/>
            <person name="Kyrpides N.C."/>
        </authorList>
    </citation>
    <scope>NUCLEOTIDE SEQUENCE [LARGE SCALE GENOMIC DNA]</scope>
    <source>
        <strain evidence="3">ATCC 19995 / DSM 43183 / JCM 3096 / KCTC 9072 / NBRC 15933 / NCIMB 10081 / Henssen B9</strain>
    </source>
</reference>
<dbReference type="KEGG" id="tcu:Tcur_0498"/>
<evidence type="ECO:0000256" key="1">
    <source>
        <dbReference type="SAM" id="MobiDB-lite"/>
    </source>
</evidence>
<protein>
    <submittedName>
        <fullName evidence="2">Pyridoxamine 5'-phosphate oxidase-related FMN-binding protein</fullName>
    </submittedName>
</protein>
<dbReference type="HOGENOM" id="CLU_1359859_0_0_11"/>
<keyword evidence="3" id="KW-1185">Reference proteome</keyword>
<dbReference type="Pfam" id="PF12900">
    <property type="entry name" value="Pyridox_ox_2"/>
    <property type="match status" value="1"/>
</dbReference>
<gene>
    <name evidence="2" type="ordered locus">Tcur_0498</name>
</gene>
<dbReference type="InterPro" id="IPR012349">
    <property type="entry name" value="Split_barrel_FMN-bd"/>
</dbReference>